<dbReference type="GO" id="GO:0000428">
    <property type="term" value="C:DNA-directed RNA polymerase complex"/>
    <property type="evidence" value="ECO:0007669"/>
    <property type="project" value="UniProtKB-KW"/>
</dbReference>
<accession>A0A3M0BIY4</accession>
<keyword evidence="2" id="KW-0240">DNA-directed RNA polymerase</keyword>
<dbReference type="InterPro" id="IPR038709">
    <property type="entry name" value="RpoN_core-bd_sf"/>
</dbReference>
<evidence type="ECO:0000256" key="1">
    <source>
        <dbReference type="ARBA" id="ARBA00008798"/>
    </source>
</evidence>
<protein>
    <submittedName>
        <fullName evidence="12">RNA polymerase RpoN-/SigL-like sigma 54 subunit</fullName>
    </submittedName>
</protein>
<gene>
    <name evidence="12" type="ORF">CLV39_0806</name>
</gene>
<keyword evidence="6" id="KW-0731">Sigma factor</keyword>
<dbReference type="PIRSF" id="PIRSF000774">
    <property type="entry name" value="RpoN"/>
    <property type="match status" value="1"/>
</dbReference>
<dbReference type="AlphaFoldDB" id="A0A3M0BIY4"/>
<evidence type="ECO:0000256" key="7">
    <source>
        <dbReference type="ARBA" id="ARBA00023125"/>
    </source>
</evidence>
<dbReference type="PANTHER" id="PTHR32248">
    <property type="entry name" value="RNA POLYMERASE SIGMA-54 FACTOR"/>
    <property type="match status" value="1"/>
</dbReference>
<keyword evidence="9" id="KW-0175">Coiled coil</keyword>
<dbReference type="EMBL" id="REFO01000011">
    <property type="protein sequence ID" value="RMA97151.1"/>
    <property type="molecule type" value="Genomic_DNA"/>
</dbReference>
<dbReference type="NCBIfam" id="TIGR02395">
    <property type="entry name" value="rpoN_sigma"/>
    <property type="match status" value="1"/>
</dbReference>
<dbReference type="InterPro" id="IPR000394">
    <property type="entry name" value="RNA_pol_sigma_54"/>
</dbReference>
<dbReference type="GO" id="GO:0016987">
    <property type="term" value="F:sigma factor activity"/>
    <property type="evidence" value="ECO:0007669"/>
    <property type="project" value="UniProtKB-KW"/>
</dbReference>
<dbReference type="Pfam" id="PF00309">
    <property type="entry name" value="Sigma54_AID"/>
    <property type="match status" value="1"/>
</dbReference>
<dbReference type="PROSITE" id="PS00718">
    <property type="entry name" value="SIGMA54_2"/>
    <property type="match status" value="1"/>
</dbReference>
<evidence type="ECO:0000256" key="6">
    <source>
        <dbReference type="ARBA" id="ARBA00023082"/>
    </source>
</evidence>
<evidence type="ECO:0000256" key="5">
    <source>
        <dbReference type="ARBA" id="ARBA00023015"/>
    </source>
</evidence>
<reference evidence="12 13" key="1">
    <citation type="submission" date="2018-10" db="EMBL/GenBank/DDBJ databases">
        <title>Genomic Encyclopedia of Archaeal and Bacterial Type Strains, Phase II (KMG-II): from individual species to whole genera.</title>
        <authorList>
            <person name="Goeker M."/>
        </authorList>
    </citation>
    <scope>NUCLEOTIDE SEQUENCE [LARGE SCALE GENOMIC DNA]</scope>
    <source>
        <strain evidence="12 13">VM1</strain>
    </source>
</reference>
<evidence type="ECO:0000256" key="4">
    <source>
        <dbReference type="ARBA" id="ARBA00022695"/>
    </source>
</evidence>
<evidence type="ECO:0000259" key="10">
    <source>
        <dbReference type="Pfam" id="PF04552"/>
    </source>
</evidence>
<keyword evidence="5" id="KW-0805">Transcription regulation</keyword>
<evidence type="ECO:0000259" key="11">
    <source>
        <dbReference type="Pfam" id="PF04963"/>
    </source>
</evidence>
<evidence type="ECO:0000256" key="9">
    <source>
        <dbReference type="SAM" id="Coils"/>
    </source>
</evidence>
<keyword evidence="3" id="KW-0808">Transferase</keyword>
<dbReference type="OrthoDB" id="9814402at2"/>
<dbReference type="Gene3D" id="1.10.10.1330">
    <property type="entry name" value="RNA polymerase sigma-54 factor, core-binding domain"/>
    <property type="match status" value="1"/>
</dbReference>
<dbReference type="RefSeq" id="WP_121922938.1">
    <property type="nucleotide sequence ID" value="NZ_REFO01000011.1"/>
</dbReference>
<feature type="domain" description="RNA polymerase sigma factor 54 DNA-binding" evidence="10">
    <location>
        <begin position="275"/>
        <end position="433"/>
    </location>
</feature>
<dbReference type="GO" id="GO:0001216">
    <property type="term" value="F:DNA-binding transcription activator activity"/>
    <property type="evidence" value="ECO:0007669"/>
    <property type="project" value="InterPro"/>
</dbReference>
<dbReference type="PRINTS" id="PR00045">
    <property type="entry name" value="SIGMA54FCT"/>
</dbReference>
<dbReference type="Pfam" id="PF04963">
    <property type="entry name" value="Sigma54_CBD"/>
    <property type="match status" value="1"/>
</dbReference>
<keyword evidence="4" id="KW-0548">Nucleotidyltransferase</keyword>
<evidence type="ECO:0000313" key="13">
    <source>
        <dbReference type="Proteomes" id="UP000280842"/>
    </source>
</evidence>
<comment type="similarity">
    <text evidence="1">Belongs to the sigma-54 factor family.</text>
</comment>
<evidence type="ECO:0000256" key="3">
    <source>
        <dbReference type="ARBA" id="ARBA00022679"/>
    </source>
</evidence>
<dbReference type="Pfam" id="PF04552">
    <property type="entry name" value="Sigma54_DBD"/>
    <property type="match status" value="1"/>
</dbReference>
<dbReference type="GO" id="GO:0016779">
    <property type="term" value="F:nucleotidyltransferase activity"/>
    <property type="evidence" value="ECO:0007669"/>
    <property type="project" value="UniProtKB-KW"/>
</dbReference>
<name>A0A3M0BIY4_9AQUI</name>
<dbReference type="GO" id="GO:0003677">
    <property type="term" value="F:DNA binding"/>
    <property type="evidence" value="ECO:0007669"/>
    <property type="project" value="UniProtKB-KW"/>
</dbReference>
<evidence type="ECO:0000256" key="8">
    <source>
        <dbReference type="ARBA" id="ARBA00023163"/>
    </source>
</evidence>
<sequence length="435" mass="50670">MKQTLNLKLSNKLVITLSLKQQIKILTLNKLELKEEIRHELEENPFLEEIANLESDYMPLKDLSSYYNEDEEISLSNRIAYTPTLFDILDFQIDLEFEGKEKDIAREIIGNLDEKGLLDVDIEDIANKLKVSKEKVEEVRKRVLKLEPTGIGAKSIEEYLITQYEERYGKDEVVEKIIKEDAFYLNDIEYLKEKYSSIHEEELKDKICNIKQLTPYPTFDLSLDNVQYIEPDIFIVEKEDGFDIKINETGIPNLKLTTQYKKLINKKDLSPETKKFLEEKLEKAIGIIKGIQQRRENLEKITKALVEAQTEFLKKGKAYLKPLTLKDISEKVELHESTISRIISNKYAYTPLGVIPLKSFLASKVSKLSQDISSEKVKYLIKEIIEKEDKKKPLSDEGISKVLRKEYGIRVARRTIAKYREELKIPNSTARRKKK</sequence>
<keyword evidence="13" id="KW-1185">Reference proteome</keyword>
<dbReference type="Gene3D" id="1.10.10.60">
    <property type="entry name" value="Homeodomain-like"/>
    <property type="match status" value="1"/>
</dbReference>
<evidence type="ECO:0000313" key="12">
    <source>
        <dbReference type="EMBL" id="RMA97151.1"/>
    </source>
</evidence>
<dbReference type="InterPro" id="IPR007046">
    <property type="entry name" value="RNA_pol_sigma_54_core-bd"/>
</dbReference>
<dbReference type="PANTHER" id="PTHR32248:SF4">
    <property type="entry name" value="RNA POLYMERASE SIGMA-54 FACTOR"/>
    <property type="match status" value="1"/>
</dbReference>
<dbReference type="GO" id="GO:0006352">
    <property type="term" value="P:DNA-templated transcription initiation"/>
    <property type="evidence" value="ECO:0007669"/>
    <property type="project" value="InterPro"/>
</dbReference>
<dbReference type="InterPro" id="IPR007634">
    <property type="entry name" value="RNA_pol_sigma_54_DNA-bd"/>
</dbReference>
<feature type="domain" description="RNA polymerase sigma factor 54 core-binding" evidence="11">
    <location>
        <begin position="76"/>
        <end position="260"/>
    </location>
</feature>
<evidence type="ECO:0000256" key="2">
    <source>
        <dbReference type="ARBA" id="ARBA00022478"/>
    </source>
</evidence>
<feature type="coiled-coil region" evidence="9">
    <location>
        <begin position="274"/>
        <end position="311"/>
    </location>
</feature>
<comment type="caution">
    <text evidence="12">The sequence shown here is derived from an EMBL/GenBank/DDBJ whole genome shotgun (WGS) entry which is preliminary data.</text>
</comment>
<dbReference type="Proteomes" id="UP000280842">
    <property type="component" value="Unassembled WGS sequence"/>
</dbReference>
<keyword evidence="8" id="KW-0804">Transcription</keyword>
<dbReference type="PROSITE" id="PS50044">
    <property type="entry name" value="SIGMA54_3"/>
    <property type="match status" value="1"/>
</dbReference>
<proteinExistence type="inferred from homology"/>
<organism evidence="12 13">
    <name type="scientific">Hydrogenothermus marinus</name>
    <dbReference type="NCBI Taxonomy" id="133270"/>
    <lineage>
        <taxon>Bacteria</taxon>
        <taxon>Pseudomonadati</taxon>
        <taxon>Aquificota</taxon>
        <taxon>Aquificia</taxon>
        <taxon>Aquificales</taxon>
        <taxon>Hydrogenothermaceae</taxon>
        <taxon>Hydrogenothermus</taxon>
    </lineage>
</organism>
<keyword evidence="7" id="KW-0238">DNA-binding</keyword>